<dbReference type="Pfam" id="PF00171">
    <property type="entry name" value="Aldedh"/>
    <property type="match status" value="1"/>
</dbReference>
<dbReference type="PROSITE" id="PS00070">
    <property type="entry name" value="ALDEHYDE_DEHYDR_CYS"/>
    <property type="match status" value="1"/>
</dbReference>
<reference evidence="5 6" key="1">
    <citation type="journal article" date="2017" name="BMC Genomics">
        <title>Comparative genomic and phylogenomic analyses of the Bifidobacteriaceae family.</title>
        <authorList>
            <person name="Lugli G.A."/>
            <person name="Milani C."/>
            <person name="Turroni F."/>
            <person name="Duranti S."/>
            <person name="Mancabelli L."/>
            <person name="Mangifesta M."/>
            <person name="Ferrario C."/>
            <person name="Modesto M."/>
            <person name="Mattarelli P."/>
            <person name="Jiri K."/>
            <person name="van Sinderen D."/>
            <person name="Ventura M."/>
        </authorList>
    </citation>
    <scope>NUCLEOTIDE SEQUENCE [LARGE SCALE GENOMIC DNA]</scope>
    <source>
        <strain evidence="5 6">DSM 24744</strain>
    </source>
</reference>
<sequence length="450" mass="47980">MSAYTVTNPATGTVEATYPNATDEQVAAAIDAADEAYRTWGRTSTKASRAALLARVADLYDERKDELATIINHEMGKKLDEAVGEVEFSASIYRYYAEHGEEFLADQPIDRDAAGSAVVRKMPIGALVGVMPWNYPYYQVARFAAPNLMLGNTIVLKHAALCPKSSAAMEAIFSEAGFPKGSFTNLYADFDQVHSLISDPRVRGVSLTGSERAGVTIAQEAGAALKKVVCELGGSDPFIVLGTSDMDALVQTAVAGKYENCGQVCNGPKRFIIVDSLYDEFLKRFAEASSAVELGPLCSLKAAERLSAQVADAVADGATLALGDGKNDGAFFAPTILTDIPAGSKARYQEFFGPVSQFYRVKDEAEAIALANDTPYGLGSYVFTTDPAQGERVADALETGMTYVNEVGADSAELPFGGVKNSGFGRELGSLGINEFVNLKLISLDTPDYF</sequence>
<evidence type="ECO:0000259" key="4">
    <source>
        <dbReference type="Pfam" id="PF00171"/>
    </source>
</evidence>
<evidence type="ECO:0000313" key="5">
    <source>
        <dbReference type="EMBL" id="OZG51176.1"/>
    </source>
</evidence>
<name>A0A261EWZ2_9BIFI</name>
<dbReference type="Gene3D" id="3.40.309.10">
    <property type="entry name" value="Aldehyde Dehydrogenase, Chain A, domain 2"/>
    <property type="match status" value="1"/>
</dbReference>
<evidence type="ECO:0000256" key="1">
    <source>
        <dbReference type="ARBA" id="ARBA00009986"/>
    </source>
</evidence>
<keyword evidence="6" id="KW-1185">Reference proteome</keyword>
<feature type="domain" description="Aldehyde dehydrogenase" evidence="4">
    <location>
        <begin position="4"/>
        <end position="441"/>
    </location>
</feature>
<dbReference type="CDD" id="cd07100">
    <property type="entry name" value="ALDH_SSADH1_GabD1"/>
    <property type="match status" value="1"/>
</dbReference>
<dbReference type="InterPro" id="IPR016162">
    <property type="entry name" value="Ald_DH_N"/>
</dbReference>
<dbReference type="Gene3D" id="3.40.605.10">
    <property type="entry name" value="Aldehyde Dehydrogenase, Chain A, domain 1"/>
    <property type="match status" value="1"/>
</dbReference>
<comment type="similarity">
    <text evidence="1">Belongs to the aldehyde dehydrogenase family.</text>
</comment>
<dbReference type="InterPro" id="IPR016163">
    <property type="entry name" value="Ald_DH_C"/>
</dbReference>
<dbReference type="PANTHER" id="PTHR43217:SF2">
    <property type="entry name" value="SUCCINATE-SEMIALDEHYDE DEHYDROGENASE [NADP(+)]"/>
    <property type="match status" value="1"/>
</dbReference>
<dbReference type="InterPro" id="IPR016161">
    <property type="entry name" value="Ald_DH/histidinol_DH"/>
</dbReference>
<dbReference type="PANTHER" id="PTHR43217">
    <property type="entry name" value="SUCCINATE SEMIALDEHYDE DEHYDROGENASE [NAD(P)+] SAD"/>
    <property type="match status" value="1"/>
</dbReference>
<dbReference type="InterPro" id="IPR015590">
    <property type="entry name" value="Aldehyde_DH_dom"/>
</dbReference>
<dbReference type="InterPro" id="IPR016160">
    <property type="entry name" value="Ald_DH_CS_CYS"/>
</dbReference>
<dbReference type="OrthoDB" id="6882680at2"/>
<evidence type="ECO:0000256" key="2">
    <source>
        <dbReference type="ARBA" id="ARBA00022857"/>
    </source>
</evidence>
<evidence type="ECO:0000313" key="6">
    <source>
        <dbReference type="Proteomes" id="UP000216454"/>
    </source>
</evidence>
<dbReference type="SUPFAM" id="SSF53720">
    <property type="entry name" value="ALDH-like"/>
    <property type="match status" value="1"/>
</dbReference>
<dbReference type="InterPro" id="IPR047110">
    <property type="entry name" value="GABD/Sad-like"/>
</dbReference>
<protein>
    <submittedName>
        <fullName evidence="5">Succinate-semialdehyde dehydrogenase</fullName>
    </submittedName>
</protein>
<evidence type="ECO:0000256" key="3">
    <source>
        <dbReference type="ARBA" id="ARBA00023002"/>
    </source>
</evidence>
<dbReference type="Proteomes" id="UP000216454">
    <property type="component" value="Unassembled WGS sequence"/>
</dbReference>
<dbReference type="InterPro" id="IPR044148">
    <property type="entry name" value="ALDH_GabD1-like"/>
</dbReference>
<dbReference type="EMBL" id="MWWQ01000009">
    <property type="protein sequence ID" value="OZG51176.1"/>
    <property type="molecule type" value="Genomic_DNA"/>
</dbReference>
<dbReference type="GO" id="GO:0004777">
    <property type="term" value="F:succinate-semialdehyde dehydrogenase (NAD+) activity"/>
    <property type="evidence" value="ECO:0007669"/>
    <property type="project" value="TreeGrafter"/>
</dbReference>
<accession>A0A261EWZ2</accession>
<organism evidence="5 6">
    <name type="scientific">Pseudoscardovia suis</name>
    <dbReference type="NCBI Taxonomy" id="987063"/>
    <lineage>
        <taxon>Bacteria</taxon>
        <taxon>Bacillati</taxon>
        <taxon>Actinomycetota</taxon>
        <taxon>Actinomycetes</taxon>
        <taxon>Bifidobacteriales</taxon>
        <taxon>Bifidobacteriaceae</taxon>
        <taxon>Pseudoscardovia</taxon>
    </lineage>
</organism>
<keyword evidence="2" id="KW-0521">NADP</keyword>
<dbReference type="GO" id="GO:0004030">
    <property type="term" value="F:aldehyde dehydrogenase [NAD(P)+] activity"/>
    <property type="evidence" value="ECO:0007669"/>
    <property type="project" value="InterPro"/>
</dbReference>
<dbReference type="AlphaFoldDB" id="A0A261EWZ2"/>
<gene>
    <name evidence="5" type="ORF">PSSU_1113</name>
</gene>
<dbReference type="FunFam" id="3.40.605.10:FF:000012">
    <property type="entry name" value="NAD-dependent succinate-semialdehyde dehydrogenase"/>
    <property type="match status" value="1"/>
</dbReference>
<keyword evidence="3" id="KW-0560">Oxidoreductase</keyword>
<proteinExistence type="inferred from homology"/>
<comment type="caution">
    <text evidence="5">The sequence shown here is derived from an EMBL/GenBank/DDBJ whole genome shotgun (WGS) entry which is preliminary data.</text>
</comment>